<dbReference type="InterPro" id="IPR009030">
    <property type="entry name" value="Growth_fac_rcpt_cys_sf"/>
</dbReference>
<keyword evidence="1" id="KW-0812">Transmembrane</keyword>
<sequence>MNPTGTCTKLNTNCKAGHFCPTSGMDTVNCIPCEQDMKFGQGCYCKDDMVITNCKTCSGDNCATCLPGSYLNGNICSRCSKGCAECSGADSCQKCADGFIIEGGKCVRVCGSNKDCENEVSKFCEISSKRCVKCADKCSICSSATFCNACDGSTHITTIHGTCTLLCNPITDGNYCKDGSPTACAEGIDSACKCGFAENCASCNTAKDACATCLPNVILGAGRTCTDCASGFKPIGNMCWPEQQETGANNIGTGAIVGIVVGVLVVVGAVGGAAWPTILLGGRRSEVHDTIQGKLGGWVLTVFLEFGIIRIVGIIILKLKLK</sequence>
<dbReference type="InterPro" id="IPR052798">
    <property type="entry name" value="Giardia_VSA"/>
</dbReference>
<dbReference type="InterPro" id="IPR006212">
    <property type="entry name" value="Furin_repeat"/>
</dbReference>
<name>V6LAN0_9EUKA</name>
<evidence type="ECO:0000313" key="2">
    <source>
        <dbReference type="EMBL" id="EST41515.1"/>
    </source>
</evidence>
<proteinExistence type="predicted"/>
<dbReference type="VEuPathDB" id="GiardiaDB:SS50377_28656"/>
<dbReference type="AlphaFoldDB" id="V6LAN0"/>
<keyword evidence="1" id="KW-0472">Membrane</keyword>
<reference evidence="2" key="1">
    <citation type="journal article" date="2014" name="PLoS Genet.">
        <title>The Genome of Spironucleus salmonicida Highlights a Fish Pathogen Adapted to Fluctuating Environments.</title>
        <authorList>
            <person name="Xu F."/>
            <person name="Jerlstrom-Hultqvist J."/>
            <person name="Einarsson E."/>
            <person name="Astvaldsson A."/>
            <person name="Svard S.G."/>
            <person name="Andersson J.O."/>
        </authorList>
    </citation>
    <scope>NUCLEOTIDE SEQUENCE</scope>
</reference>
<dbReference type="SMART" id="SM00261">
    <property type="entry name" value="FU"/>
    <property type="match status" value="3"/>
</dbReference>
<accession>V6LAN0</accession>
<keyword evidence="1" id="KW-1133">Transmembrane helix</keyword>
<dbReference type="PANTHER" id="PTHR23275:SF100">
    <property type="entry name" value="EGF-LIKE DOMAIN-CONTAINING PROTEIN"/>
    <property type="match status" value="1"/>
</dbReference>
<feature type="transmembrane region" description="Helical" evidence="1">
    <location>
        <begin position="295"/>
        <end position="317"/>
    </location>
</feature>
<dbReference type="Gene3D" id="2.10.220.10">
    <property type="entry name" value="Hormone Receptor, Insulin-like Growth Factor Receptor 1, Chain A, domain 2"/>
    <property type="match status" value="1"/>
</dbReference>
<protein>
    <submittedName>
        <fullName evidence="2">Cysteine-rich membrane protein 2</fullName>
    </submittedName>
</protein>
<dbReference type="PANTHER" id="PTHR23275">
    <property type="entry name" value="CABRIOLET.-RELATED"/>
    <property type="match status" value="1"/>
</dbReference>
<dbReference type="SUPFAM" id="SSF57184">
    <property type="entry name" value="Growth factor receptor domain"/>
    <property type="match status" value="2"/>
</dbReference>
<evidence type="ECO:0000256" key="1">
    <source>
        <dbReference type="SAM" id="Phobius"/>
    </source>
</evidence>
<organism evidence="2">
    <name type="scientific">Spironucleus salmonicida</name>
    <dbReference type="NCBI Taxonomy" id="348837"/>
    <lineage>
        <taxon>Eukaryota</taxon>
        <taxon>Metamonada</taxon>
        <taxon>Diplomonadida</taxon>
        <taxon>Hexamitidae</taxon>
        <taxon>Hexamitinae</taxon>
        <taxon>Spironucleus</taxon>
    </lineage>
</organism>
<feature type="transmembrane region" description="Helical" evidence="1">
    <location>
        <begin position="251"/>
        <end position="275"/>
    </location>
</feature>
<dbReference type="EMBL" id="KI546169">
    <property type="protein sequence ID" value="EST41515.1"/>
    <property type="molecule type" value="Genomic_DNA"/>
</dbReference>
<gene>
    <name evidence="2" type="ORF">SS50377_18842</name>
</gene>